<evidence type="ECO:0000256" key="2">
    <source>
        <dbReference type="ARBA" id="ARBA00011073"/>
    </source>
</evidence>
<keyword evidence="14" id="KW-1185">Reference proteome</keyword>
<evidence type="ECO:0000256" key="6">
    <source>
        <dbReference type="ARBA" id="ARBA00022825"/>
    </source>
</evidence>
<evidence type="ECO:0000313" key="13">
    <source>
        <dbReference type="EMBL" id="KUL32656.1"/>
    </source>
</evidence>
<evidence type="ECO:0000256" key="11">
    <source>
        <dbReference type="SAM" id="SignalP"/>
    </source>
</evidence>
<reference evidence="13 14" key="1">
    <citation type="submission" date="2015-10" db="EMBL/GenBank/DDBJ databases">
        <authorList>
            <person name="Gilbert D.G."/>
        </authorList>
    </citation>
    <scope>NUCLEOTIDE SEQUENCE [LARGE SCALE GENOMIC DNA]</scope>
    <source>
        <strain evidence="13 14">NRRL B-16712</strain>
    </source>
</reference>
<dbReference type="PANTHER" id="PTHR43806:SF11">
    <property type="entry name" value="CEREVISIN-RELATED"/>
    <property type="match status" value="1"/>
</dbReference>
<dbReference type="InterPro" id="IPR015500">
    <property type="entry name" value="Peptidase_S8_subtilisin-rel"/>
</dbReference>
<sequence length="656" mass="65381">MKVQLRRYAAGAVAAGAIAAVAAFALPAGTPDWAPVTYGLTESADQLLPATVSEAKPARVVSTKLDRHGRPVVTVKQATDKASAVKLVEDAQSADGAIGVELDAKTYAYGAPTGTDLYRGKQWGLATMHVADAWQKSTGAGVTVAVIDTGVDATNVDLAGQVLTGYDATTDKVGGNIDPHGHGTHVAGTIAAVTGNTIGVSGVAPDAKILPVRVLGNDGSGYMSDAAEGILWAADNGAQVINMSLGSSEKVAAVTTAITYARSKGVTVIAAAGNERKEGSPVSYPAAEAGVIAVAATDSADQVAEYSNAGSFVDVAAPGSAILSTYPSALGKSYSTMSGTSMASPHVAAVAALLKAAKPSLTPDQIEQALETSAVDLGPSGKDNDFGYGRIDALAALATVGTPTSAPTTAPAKPTAPAPTAPTTAPTTKAPTTAPTTKAPTTAPTKAPTSAPTTAPTSKAPTAAPTSAAPSPSTSSATKVTPVIVADTTAADVAYNGSTVTTFTVTAGGQAWTRKNAKLCIAETGKSFQCVDVVTSAAGVISLDRVATAGYQLQLRVAATDVNEAATATATYTVHSTASAFRSGNRTMGVELASPAGLTVQVQQQVRGTWKTVFSFVTKKTATQVTIGGLAPGQQYRVLVPGTAAVAGATSGIVAG</sequence>
<feature type="chain" id="PRO_5007098143" evidence="11">
    <location>
        <begin position="26"/>
        <end position="656"/>
    </location>
</feature>
<proteinExistence type="inferred from homology"/>
<dbReference type="RefSeq" id="WP_067692739.1">
    <property type="nucleotide sequence ID" value="NZ_LLZH01000167.1"/>
</dbReference>
<dbReference type="GO" id="GO:0004252">
    <property type="term" value="F:serine-type endopeptidase activity"/>
    <property type="evidence" value="ECO:0007669"/>
    <property type="project" value="UniProtKB-UniRule"/>
</dbReference>
<feature type="region of interest" description="Disordered" evidence="10">
    <location>
        <begin position="402"/>
        <end position="478"/>
    </location>
</feature>
<evidence type="ECO:0000256" key="1">
    <source>
        <dbReference type="ARBA" id="ARBA00004613"/>
    </source>
</evidence>
<evidence type="ECO:0000256" key="9">
    <source>
        <dbReference type="RuleBase" id="RU003355"/>
    </source>
</evidence>
<comment type="subcellular location">
    <subcellularLocation>
        <location evidence="1">Secreted</location>
    </subcellularLocation>
</comment>
<organism evidence="13 14">
    <name type="scientific">Actinoplanes awajinensis subsp. mycoplanecinus</name>
    <dbReference type="NCBI Taxonomy" id="135947"/>
    <lineage>
        <taxon>Bacteria</taxon>
        <taxon>Bacillati</taxon>
        <taxon>Actinomycetota</taxon>
        <taxon>Actinomycetes</taxon>
        <taxon>Micromonosporales</taxon>
        <taxon>Micromonosporaceae</taxon>
        <taxon>Actinoplanes</taxon>
    </lineage>
</organism>
<dbReference type="InterPro" id="IPR050131">
    <property type="entry name" value="Peptidase_S8_subtilisin-like"/>
</dbReference>
<dbReference type="AlphaFoldDB" id="A0A101JTC2"/>
<keyword evidence="11" id="KW-0732">Signal</keyword>
<dbReference type="Gene3D" id="3.40.50.200">
    <property type="entry name" value="Peptidase S8/S53 domain"/>
    <property type="match status" value="1"/>
</dbReference>
<dbReference type="PROSITE" id="PS00136">
    <property type="entry name" value="SUBTILASE_ASP"/>
    <property type="match status" value="1"/>
</dbReference>
<evidence type="ECO:0000256" key="8">
    <source>
        <dbReference type="PROSITE-ProRule" id="PRU01240"/>
    </source>
</evidence>
<keyword evidence="5 8" id="KW-0378">Hydrolase</keyword>
<protein>
    <submittedName>
        <fullName evidence="13">Peptidase</fullName>
    </submittedName>
</protein>
<evidence type="ECO:0000259" key="12">
    <source>
        <dbReference type="Pfam" id="PF00082"/>
    </source>
</evidence>
<feature type="compositionally biased region" description="Low complexity" evidence="10">
    <location>
        <begin position="402"/>
        <end position="413"/>
    </location>
</feature>
<dbReference type="EMBL" id="LLZH01000167">
    <property type="protein sequence ID" value="KUL32656.1"/>
    <property type="molecule type" value="Genomic_DNA"/>
</dbReference>
<dbReference type="PANTHER" id="PTHR43806">
    <property type="entry name" value="PEPTIDASE S8"/>
    <property type="match status" value="1"/>
</dbReference>
<name>A0A101JTC2_9ACTN</name>
<comment type="similarity">
    <text evidence="2 8 9">Belongs to the peptidase S8 family.</text>
</comment>
<evidence type="ECO:0000256" key="3">
    <source>
        <dbReference type="ARBA" id="ARBA00022525"/>
    </source>
</evidence>
<dbReference type="OrthoDB" id="5240330at2"/>
<gene>
    <name evidence="13" type="ORF">ADL15_19260</name>
</gene>
<evidence type="ECO:0000256" key="10">
    <source>
        <dbReference type="SAM" id="MobiDB-lite"/>
    </source>
</evidence>
<feature type="compositionally biased region" description="Low complexity" evidence="10">
    <location>
        <begin position="421"/>
        <end position="478"/>
    </location>
</feature>
<dbReference type="Pfam" id="PF00082">
    <property type="entry name" value="Peptidase_S8"/>
    <property type="match status" value="1"/>
</dbReference>
<dbReference type="PRINTS" id="PR00723">
    <property type="entry name" value="SUBTILISIN"/>
</dbReference>
<dbReference type="PROSITE" id="PS51892">
    <property type="entry name" value="SUBTILASE"/>
    <property type="match status" value="1"/>
</dbReference>
<evidence type="ECO:0000256" key="7">
    <source>
        <dbReference type="PIRSR" id="PIRSR615500-1"/>
    </source>
</evidence>
<keyword evidence="3" id="KW-0964">Secreted</keyword>
<dbReference type="SUPFAM" id="SSF52743">
    <property type="entry name" value="Subtilisin-like"/>
    <property type="match status" value="1"/>
</dbReference>
<dbReference type="InterPro" id="IPR023828">
    <property type="entry name" value="Peptidase_S8_Ser-AS"/>
</dbReference>
<keyword evidence="6 8" id="KW-0720">Serine protease</keyword>
<dbReference type="GO" id="GO:0006508">
    <property type="term" value="P:proteolysis"/>
    <property type="evidence" value="ECO:0007669"/>
    <property type="project" value="UniProtKB-KW"/>
</dbReference>
<comment type="caution">
    <text evidence="13">The sequence shown here is derived from an EMBL/GenBank/DDBJ whole genome shotgun (WGS) entry which is preliminary data.</text>
</comment>
<feature type="active site" description="Charge relay system" evidence="7 8">
    <location>
        <position position="148"/>
    </location>
</feature>
<dbReference type="Proteomes" id="UP000053244">
    <property type="component" value="Unassembled WGS sequence"/>
</dbReference>
<feature type="active site" description="Charge relay system" evidence="7 8">
    <location>
        <position position="341"/>
    </location>
</feature>
<dbReference type="InterPro" id="IPR022398">
    <property type="entry name" value="Peptidase_S8_His-AS"/>
</dbReference>
<accession>A0A101JTC2</accession>
<dbReference type="InterPro" id="IPR034084">
    <property type="entry name" value="Thermitase-like_dom"/>
</dbReference>
<dbReference type="InterPro" id="IPR036852">
    <property type="entry name" value="Peptidase_S8/S53_dom_sf"/>
</dbReference>
<keyword evidence="4 8" id="KW-0645">Protease</keyword>
<dbReference type="PROSITE" id="PS00137">
    <property type="entry name" value="SUBTILASE_HIS"/>
    <property type="match status" value="1"/>
</dbReference>
<evidence type="ECO:0000256" key="4">
    <source>
        <dbReference type="ARBA" id="ARBA00022670"/>
    </source>
</evidence>
<dbReference type="InterPro" id="IPR023827">
    <property type="entry name" value="Peptidase_S8_Asp-AS"/>
</dbReference>
<dbReference type="CDD" id="cd07484">
    <property type="entry name" value="Peptidases_S8_Thermitase_like"/>
    <property type="match status" value="1"/>
</dbReference>
<feature type="active site" description="Charge relay system" evidence="7 8">
    <location>
        <position position="182"/>
    </location>
</feature>
<feature type="domain" description="Peptidase S8/S53" evidence="12">
    <location>
        <begin position="139"/>
        <end position="389"/>
    </location>
</feature>
<dbReference type="GO" id="GO:0005576">
    <property type="term" value="C:extracellular region"/>
    <property type="evidence" value="ECO:0007669"/>
    <property type="project" value="UniProtKB-SubCell"/>
</dbReference>
<evidence type="ECO:0000256" key="5">
    <source>
        <dbReference type="ARBA" id="ARBA00022801"/>
    </source>
</evidence>
<dbReference type="InterPro" id="IPR000209">
    <property type="entry name" value="Peptidase_S8/S53_dom"/>
</dbReference>
<evidence type="ECO:0000313" key="14">
    <source>
        <dbReference type="Proteomes" id="UP000053244"/>
    </source>
</evidence>
<feature type="signal peptide" evidence="11">
    <location>
        <begin position="1"/>
        <end position="25"/>
    </location>
</feature>
<dbReference type="PROSITE" id="PS00138">
    <property type="entry name" value="SUBTILASE_SER"/>
    <property type="match status" value="1"/>
</dbReference>